<dbReference type="SMART" id="SM00220">
    <property type="entry name" value="S_TKc"/>
    <property type="match status" value="1"/>
</dbReference>
<keyword evidence="2" id="KW-0808">Transferase</keyword>
<accession>A0A0W0WN92</accession>
<dbReference type="GO" id="GO:0005524">
    <property type="term" value="F:ATP binding"/>
    <property type="evidence" value="ECO:0007669"/>
    <property type="project" value="InterPro"/>
</dbReference>
<name>A0A0W0WN92_9GAMM</name>
<dbReference type="Gene3D" id="1.10.510.10">
    <property type="entry name" value="Transferase(Phosphotransferase) domain 1"/>
    <property type="match status" value="1"/>
</dbReference>
<organism evidence="2 3">
    <name type="scientific">Legionella nautarum</name>
    <dbReference type="NCBI Taxonomy" id="45070"/>
    <lineage>
        <taxon>Bacteria</taxon>
        <taxon>Pseudomonadati</taxon>
        <taxon>Pseudomonadota</taxon>
        <taxon>Gammaproteobacteria</taxon>
        <taxon>Legionellales</taxon>
        <taxon>Legionellaceae</taxon>
        <taxon>Legionella</taxon>
    </lineage>
</organism>
<comment type="caution">
    <text evidence="2">The sequence shown here is derived from an EMBL/GenBank/DDBJ whole genome shotgun (WGS) entry which is preliminary data.</text>
</comment>
<keyword evidence="3" id="KW-1185">Reference proteome</keyword>
<dbReference type="SUPFAM" id="SSF56112">
    <property type="entry name" value="Protein kinase-like (PK-like)"/>
    <property type="match status" value="1"/>
</dbReference>
<dbReference type="InterPro" id="IPR008266">
    <property type="entry name" value="Tyr_kinase_AS"/>
</dbReference>
<dbReference type="PANTHER" id="PTHR44167:SF24">
    <property type="entry name" value="SERINE_THREONINE-PROTEIN KINASE CHK2"/>
    <property type="match status" value="1"/>
</dbReference>
<feature type="domain" description="Protein kinase" evidence="1">
    <location>
        <begin position="71"/>
        <end position="347"/>
    </location>
</feature>
<dbReference type="PANTHER" id="PTHR44167">
    <property type="entry name" value="OVARIAN-SPECIFIC SERINE/THREONINE-PROTEIN KINASE LOK-RELATED"/>
    <property type="match status" value="1"/>
</dbReference>
<evidence type="ECO:0000313" key="2">
    <source>
        <dbReference type="EMBL" id="KTD33803.1"/>
    </source>
</evidence>
<dbReference type="PROSITE" id="PS50011">
    <property type="entry name" value="PROTEIN_KINASE_DOM"/>
    <property type="match status" value="1"/>
</dbReference>
<dbReference type="InterPro" id="IPR000719">
    <property type="entry name" value="Prot_kinase_dom"/>
</dbReference>
<reference evidence="2 3" key="1">
    <citation type="submission" date="2015-11" db="EMBL/GenBank/DDBJ databases">
        <title>Genomic analysis of 38 Legionella species identifies large and diverse effector repertoires.</title>
        <authorList>
            <person name="Burstein D."/>
            <person name="Amaro F."/>
            <person name="Zusman T."/>
            <person name="Lifshitz Z."/>
            <person name="Cohen O."/>
            <person name="Gilbert J.A."/>
            <person name="Pupko T."/>
            <person name="Shuman H.A."/>
            <person name="Segal G."/>
        </authorList>
    </citation>
    <scope>NUCLEOTIDE SEQUENCE [LARGE SCALE GENOMIC DNA]</scope>
    <source>
        <strain evidence="2 3">ATCC 49506</strain>
    </source>
</reference>
<dbReference type="PATRIC" id="fig|45070.6.peg.2209"/>
<dbReference type="GO" id="GO:0005737">
    <property type="term" value="C:cytoplasm"/>
    <property type="evidence" value="ECO:0007669"/>
    <property type="project" value="TreeGrafter"/>
</dbReference>
<dbReference type="STRING" id="45070.Lnau_2095"/>
<dbReference type="OrthoDB" id="9801841at2"/>
<evidence type="ECO:0000259" key="1">
    <source>
        <dbReference type="PROSITE" id="PS50011"/>
    </source>
</evidence>
<protein>
    <submittedName>
        <fullName evidence="2">Ser/Thr protein kinase</fullName>
    </submittedName>
</protein>
<evidence type="ECO:0000313" key="3">
    <source>
        <dbReference type="Proteomes" id="UP000054725"/>
    </source>
</evidence>
<dbReference type="Pfam" id="PF00069">
    <property type="entry name" value="Pkinase"/>
    <property type="match status" value="1"/>
</dbReference>
<dbReference type="RefSeq" id="WP_058505109.1">
    <property type="nucleotide sequence ID" value="NZ_CAAAIF010000012.1"/>
</dbReference>
<dbReference type="GO" id="GO:0004674">
    <property type="term" value="F:protein serine/threonine kinase activity"/>
    <property type="evidence" value="ECO:0007669"/>
    <property type="project" value="TreeGrafter"/>
</dbReference>
<gene>
    <name evidence="2" type="ORF">Lnau_2095</name>
</gene>
<dbReference type="PROSITE" id="PS00109">
    <property type="entry name" value="PROTEIN_KINASE_TYR"/>
    <property type="match status" value="1"/>
</dbReference>
<dbReference type="Proteomes" id="UP000054725">
    <property type="component" value="Unassembled WGS sequence"/>
</dbReference>
<dbReference type="InterPro" id="IPR011009">
    <property type="entry name" value="Kinase-like_dom_sf"/>
</dbReference>
<proteinExistence type="predicted"/>
<keyword evidence="2" id="KW-0418">Kinase</keyword>
<sequence length="361" mass="41227">MTKFTENEKVSVINPTKMSESESELLGDFLDGDDDPEVFFKNKIYPFDNGLKLTKEISWRSGKDKGSQCFEVIGKRVGNGNYGYIDKVKGKLFFSNDELVYMPVSQKPHKARIRKEIPRKPHVSESQWRRDIKKEYKRTKEAGHLCIRKPVFFQDDGNLRAYLFMREMPGQTLEQALKGNFDEKTRLALCLAIIKAYKQQVQARQLVHNDISPRNIMVDLSEPLNPRCFFIDFAFAKKQSTNDAMVFPIKGTALFIAPERFEGKGSSTASDIFSLGHILAQVMGEEPPESCNKVDLIFKRSLRGQFDSELIYLKNQQVKNQIQNMLHPDPEKRSLLNEVSSTISAALEEDRLTSSQIAISA</sequence>
<dbReference type="AlphaFoldDB" id="A0A0W0WN92"/>
<dbReference type="EMBL" id="LNYO01000021">
    <property type="protein sequence ID" value="KTD33803.1"/>
    <property type="molecule type" value="Genomic_DNA"/>
</dbReference>